<dbReference type="AlphaFoldDB" id="M8AQ16"/>
<sequence>MGNDDYGLAPVLLAEPWPSARLDAAQMPEVQPRLYHAGNGHRPTAAPSGARSVTHPRPRLQRGSPHGARLLMSALSPTEVSLWCSALCVVWRVADPDGAVPGPTRCFSSQRDLGGDEALPPAGSPPPTLSEVRVRREASSGVSRGTYA</sequence>
<proteinExistence type="predicted"/>
<dbReference type="EMBL" id="KD022062">
    <property type="protein sequence ID" value="EMS67195.1"/>
    <property type="molecule type" value="Genomic_DNA"/>
</dbReference>
<accession>M8AQ16</accession>
<evidence type="ECO:0000313" key="1">
    <source>
        <dbReference type="EMBL" id="EMS67195.1"/>
    </source>
</evidence>
<gene>
    <name evidence="1" type="ORF">TRIUR3_21601</name>
</gene>
<reference evidence="1" key="1">
    <citation type="journal article" date="2013" name="Nature">
        <title>Draft genome of the wheat A-genome progenitor Triticum urartu.</title>
        <authorList>
            <person name="Ling H.Q."/>
            <person name="Zhao S."/>
            <person name="Liu D."/>
            <person name="Wang J."/>
            <person name="Sun H."/>
            <person name="Zhang C."/>
            <person name="Fan H."/>
            <person name="Li D."/>
            <person name="Dong L."/>
            <person name="Tao Y."/>
            <person name="Gao C."/>
            <person name="Wu H."/>
            <person name="Li Y."/>
            <person name="Cui Y."/>
            <person name="Guo X."/>
            <person name="Zheng S."/>
            <person name="Wang B."/>
            <person name="Yu K."/>
            <person name="Liang Q."/>
            <person name="Yang W."/>
            <person name="Lou X."/>
            <person name="Chen J."/>
            <person name="Feng M."/>
            <person name="Jian J."/>
            <person name="Zhang X."/>
            <person name="Luo G."/>
            <person name="Jiang Y."/>
            <person name="Liu J."/>
            <person name="Wang Z."/>
            <person name="Sha Y."/>
            <person name="Zhang B."/>
            <person name="Wu H."/>
            <person name="Tang D."/>
            <person name="Shen Q."/>
            <person name="Xue P."/>
            <person name="Zou S."/>
            <person name="Wang X."/>
            <person name="Liu X."/>
            <person name="Wang F."/>
            <person name="Yang Y."/>
            <person name="An X."/>
            <person name="Dong Z."/>
            <person name="Zhang K."/>
            <person name="Zhang X."/>
            <person name="Luo M.C."/>
            <person name="Dvorak J."/>
            <person name="Tong Y."/>
            <person name="Wang J."/>
            <person name="Yang H."/>
            <person name="Li Z."/>
            <person name="Wang D."/>
            <person name="Zhang A."/>
            <person name="Wang J."/>
        </authorList>
    </citation>
    <scope>NUCLEOTIDE SEQUENCE</scope>
</reference>
<name>M8AQ16_TRIUA</name>
<protein>
    <submittedName>
        <fullName evidence="1">Uncharacterized protein</fullName>
    </submittedName>
</protein>
<organism evidence="1">
    <name type="scientific">Triticum urartu</name>
    <name type="common">Red wild einkorn</name>
    <name type="synonym">Crithodium urartu</name>
    <dbReference type="NCBI Taxonomy" id="4572"/>
    <lineage>
        <taxon>Eukaryota</taxon>
        <taxon>Viridiplantae</taxon>
        <taxon>Streptophyta</taxon>
        <taxon>Embryophyta</taxon>
        <taxon>Tracheophyta</taxon>
        <taxon>Spermatophyta</taxon>
        <taxon>Magnoliopsida</taxon>
        <taxon>Liliopsida</taxon>
        <taxon>Poales</taxon>
        <taxon>Poaceae</taxon>
        <taxon>BOP clade</taxon>
        <taxon>Pooideae</taxon>
        <taxon>Triticodae</taxon>
        <taxon>Triticeae</taxon>
        <taxon>Triticinae</taxon>
        <taxon>Triticum</taxon>
    </lineage>
</organism>